<reference evidence="8" key="1">
    <citation type="journal article" date="2022" name="Clin. Infect. Dis.">
        <title>Association between Clostridium innocuum and antibiotic-associated diarrhea in adults and children: A cross-sectional study and comparative genomics analysis.</title>
        <authorList>
            <person name="Cherny K.E."/>
            <person name="Muscat E.B."/>
            <person name="Balaji A."/>
            <person name="Mukherjee J."/>
            <person name="Ozer E.A."/>
            <person name="Angarone M.P."/>
            <person name="Hauser A.R."/>
            <person name="Sichel J.S."/>
            <person name="Amponsah E."/>
            <person name="Kociolek L.K."/>
        </authorList>
    </citation>
    <scope>NUCLEOTIDE SEQUENCE</scope>
    <source>
        <strain evidence="8">NU1-AC-029v</strain>
    </source>
</reference>
<dbReference type="Proteomes" id="UP001203972">
    <property type="component" value="Unassembled WGS sequence"/>
</dbReference>
<dbReference type="PANTHER" id="PTHR43663">
    <property type="entry name" value="CHROMATE TRANSPORT PROTEIN-RELATED"/>
    <property type="match status" value="1"/>
</dbReference>
<evidence type="ECO:0000256" key="7">
    <source>
        <dbReference type="SAM" id="Phobius"/>
    </source>
</evidence>
<keyword evidence="3" id="KW-1003">Cell membrane</keyword>
<protein>
    <submittedName>
        <fullName evidence="8">Chromate transporter</fullName>
    </submittedName>
</protein>
<comment type="similarity">
    <text evidence="2">Belongs to the chromate ion transporter (CHR) (TC 2.A.51) family.</text>
</comment>
<keyword evidence="5 7" id="KW-1133">Transmembrane helix</keyword>
<evidence type="ECO:0000256" key="4">
    <source>
        <dbReference type="ARBA" id="ARBA00022692"/>
    </source>
</evidence>
<feature type="transmembrane region" description="Helical" evidence="7">
    <location>
        <begin position="117"/>
        <end position="137"/>
    </location>
</feature>
<comment type="caution">
    <text evidence="8">The sequence shown here is derived from an EMBL/GenBank/DDBJ whole genome shotgun (WGS) entry which is preliminary data.</text>
</comment>
<dbReference type="EMBL" id="JAKTMA010000024">
    <property type="protein sequence ID" value="MCR0233881.1"/>
    <property type="molecule type" value="Genomic_DNA"/>
</dbReference>
<name>A0AAP2UP36_CLOIN</name>
<feature type="transmembrane region" description="Helical" evidence="7">
    <location>
        <begin position="7"/>
        <end position="29"/>
    </location>
</feature>
<dbReference type="GO" id="GO:0005886">
    <property type="term" value="C:plasma membrane"/>
    <property type="evidence" value="ECO:0007669"/>
    <property type="project" value="UniProtKB-SubCell"/>
</dbReference>
<dbReference type="AlphaFoldDB" id="A0AAP2UP36"/>
<gene>
    <name evidence="8" type="ORF">MKC95_14000</name>
</gene>
<evidence type="ECO:0000313" key="8">
    <source>
        <dbReference type="EMBL" id="MCR0233881.1"/>
    </source>
</evidence>
<keyword evidence="4 7" id="KW-0812">Transmembrane</keyword>
<evidence type="ECO:0000256" key="1">
    <source>
        <dbReference type="ARBA" id="ARBA00004651"/>
    </source>
</evidence>
<evidence type="ECO:0000256" key="6">
    <source>
        <dbReference type="ARBA" id="ARBA00023136"/>
    </source>
</evidence>
<comment type="subcellular location">
    <subcellularLocation>
        <location evidence="1">Cell membrane</location>
        <topology evidence="1">Multi-pass membrane protein</topology>
    </subcellularLocation>
</comment>
<keyword evidence="6 7" id="KW-0472">Membrane</keyword>
<proteinExistence type="inferred from homology"/>
<evidence type="ECO:0000313" key="9">
    <source>
        <dbReference type="Proteomes" id="UP001203972"/>
    </source>
</evidence>
<feature type="transmembrane region" description="Helical" evidence="7">
    <location>
        <begin position="80"/>
        <end position="105"/>
    </location>
</feature>
<evidence type="ECO:0000256" key="2">
    <source>
        <dbReference type="ARBA" id="ARBA00005262"/>
    </source>
</evidence>
<accession>A0AAP2UP36</accession>
<sequence>MKSYKDIVWLFSINVFISTFTFGGGYVVIPMIRKYYVEKKAYFDEDELMKIAAIAQSSPGAIAINMSALAGYRVKGVSGMIISCIAAILPPLVILAVVSTLYAVIQNNTVVQAVLHGMEAGVAALIVDLIVDMYALICKEKEFFFTLMTPLVCMLNYFFQINVAILIIASALLCVMRVYCKRRSVRI</sequence>
<evidence type="ECO:0000256" key="5">
    <source>
        <dbReference type="ARBA" id="ARBA00022989"/>
    </source>
</evidence>
<feature type="transmembrane region" description="Helical" evidence="7">
    <location>
        <begin position="157"/>
        <end position="180"/>
    </location>
</feature>
<dbReference type="RefSeq" id="WP_009588367.1">
    <property type="nucleotide sequence ID" value="NZ_BAABXQ010000011.1"/>
</dbReference>
<evidence type="ECO:0000256" key="3">
    <source>
        <dbReference type="ARBA" id="ARBA00022475"/>
    </source>
</evidence>
<dbReference type="PANTHER" id="PTHR43663:SF1">
    <property type="entry name" value="CHROMATE TRANSPORTER"/>
    <property type="match status" value="1"/>
</dbReference>
<dbReference type="GO" id="GO:0015109">
    <property type="term" value="F:chromate transmembrane transporter activity"/>
    <property type="evidence" value="ECO:0007669"/>
    <property type="project" value="InterPro"/>
</dbReference>
<dbReference type="Pfam" id="PF02417">
    <property type="entry name" value="Chromate_transp"/>
    <property type="match status" value="1"/>
</dbReference>
<dbReference type="InterPro" id="IPR003370">
    <property type="entry name" value="Chromate_transpt"/>
</dbReference>
<dbReference type="InterPro" id="IPR052518">
    <property type="entry name" value="CHR_Transporter"/>
</dbReference>
<organism evidence="8 9">
    <name type="scientific">Clostridium innocuum</name>
    <dbReference type="NCBI Taxonomy" id="1522"/>
    <lineage>
        <taxon>Bacteria</taxon>
        <taxon>Bacillati</taxon>
        <taxon>Bacillota</taxon>
        <taxon>Clostridia</taxon>
        <taxon>Eubacteriales</taxon>
        <taxon>Clostridiaceae</taxon>
        <taxon>Clostridium</taxon>
    </lineage>
</organism>